<gene>
    <name evidence="3" type="ORF">G9H71_17380</name>
</gene>
<sequence length="173" mass="18133">MTADADARSVERAVRSLYTAVEHGDLDLMGALWLDGTAGDETVCIHPGWPAVRGRSSVLRSWAVVMAGTPYVQFFLTDLEVTVNGDTAVVTCAESMLTGDDEGDGFVGAQAVSTKVLRRTPGGWRIQVHHSSPILASSDDDEEDEGLDDEAGDEDDPTAGGAGGDGRGRPDVG</sequence>
<dbReference type="InterPro" id="IPR032710">
    <property type="entry name" value="NTF2-like_dom_sf"/>
</dbReference>
<dbReference type="Pfam" id="PF13474">
    <property type="entry name" value="SnoaL_3"/>
    <property type="match status" value="1"/>
</dbReference>
<keyword evidence="4" id="KW-1185">Reference proteome</keyword>
<proteinExistence type="predicted"/>
<organism evidence="3 4">
    <name type="scientific">Motilibacter deserti</name>
    <dbReference type="NCBI Taxonomy" id="2714956"/>
    <lineage>
        <taxon>Bacteria</taxon>
        <taxon>Bacillati</taxon>
        <taxon>Actinomycetota</taxon>
        <taxon>Actinomycetes</taxon>
        <taxon>Motilibacterales</taxon>
        <taxon>Motilibacteraceae</taxon>
        <taxon>Motilibacter</taxon>
    </lineage>
</organism>
<dbReference type="Proteomes" id="UP000800981">
    <property type="component" value="Unassembled WGS sequence"/>
</dbReference>
<dbReference type="Gene3D" id="3.10.450.50">
    <property type="match status" value="1"/>
</dbReference>
<reference evidence="3 4" key="1">
    <citation type="submission" date="2020-03" db="EMBL/GenBank/DDBJ databases">
        <title>Two novel Motilibacter sp.</title>
        <authorList>
            <person name="Liu S."/>
        </authorList>
    </citation>
    <scope>NUCLEOTIDE SEQUENCE [LARGE SCALE GENOMIC DNA]</scope>
    <source>
        <strain evidence="3 4">E257</strain>
    </source>
</reference>
<evidence type="ECO:0000313" key="3">
    <source>
        <dbReference type="EMBL" id="NHC15555.1"/>
    </source>
</evidence>
<dbReference type="PANTHER" id="PTHR34957:SF1">
    <property type="entry name" value="NUCLEAR TRANSPORT FACTOR 2 (NTF2) FAMILY PROTEIN"/>
    <property type="match status" value="1"/>
</dbReference>
<feature type="compositionally biased region" description="Acidic residues" evidence="1">
    <location>
        <begin position="138"/>
        <end position="157"/>
    </location>
</feature>
<accession>A0ABX0H0Q5</accession>
<feature type="region of interest" description="Disordered" evidence="1">
    <location>
        <begin position="128"/>
        <end position="173"/>
    </location>
</feature>
<dbReference type="PANTHER" id="PTHR34957">
    <property type="entry name" value="NUCLEAR TRANSPORT FACTOR 2 (NTF2) FAMILY PROTEIN"/>
    <property type="match status" value="1"/>
</dbReference>
<evidence type="ECO:0000259" key="2">
    <source>
        <dbReference type="Pfam" id="PF13474"/>
    </source>
</evidence>
<name>A0ABX0H0Q5_9ACTN</name>
<dbReference type="RefSeq" id="WP_166284055.1">
    <property type="nucleotide sequence ID" value="NZ_JAANNP010000036.1"/>
</dbReference>
<evidence type="ECO:0000313" key="4">
    <source>
        <dbReference type="Proteomes" id="UP000800981"/>
    </source>
</evidence>
<protein>
    <submittedName>
        <fullName evidence="3">Nuclear transport factor 2 family protein</fullName>
    </submittedName>
</protein>
<dbReference type="InterPro" id="IPR037401">
    <property type="entry name" value="SnoaL-like"/>
</dbReference>
<dbReference type="EMBL" id="JAANNP010000036">
    <property type="protein sequence ID" value="NHC15555.1"/>
    <property type="molecule type" value="Genomic_DNA"/>
</dbReference>
<dbReference type="SUPFAM" id="SSF54427">
    <property type="entry name" value="NTF2-like"/>
    <property type="match status" value="1"/>
</dbReference>
<comment type="caution">
    <text evidence="3">The sequence shown here is derived from an EMBL/GenBank/DDBJ whole genome shotgun (WGS) entry which is preliminary data.</text>
</comment>
<evidence type="ECO:0000256" key="1">
    <source>
        <dbReference type="SAM" id="MobiDB-lite"/>
    </source>
</evidence>
<feature type="domain" description="SnoaL-like" evidence="2">
    <location>
        <begin position="10"/>
        <end position="134"/>
    </location>
</feature>